<protein>
    <recommendedName>
        <fullName evidence="8">DUF202 domain-containing protein</fullName>
    </recommendedName>
</protein>
<feature type="domain" description="DUF202" evidence="8">
    <location>
        <begin position="162"/>
        <end position="234"/>
    </location>
</feature>
<gene>
    <name evidence="9" type="ORF">BDA99DRAFT_516315</name>
</gene>
<feature type="transmembrane region" description="Helical" evidence="7">
    <location>
        <begin position="248"/>
        <end position="269"/>
    </location>
</feature>
<evidence type="ECO:0000256" key="5">
    <source>
        <dbReference type="ARBA" id="ARBA00023136"/>
    </source>
</evidence>
<sequence length="271" mass="31160">MSSRPPSIKHRNIMNYHTMLASTLSTSPGSFYTPNDTPHLRPQHEQDDFFSRLDTADLPQQQQQQQQYNDSRITARSNSSDTLNTQEQQLQQQHQHHCSCSRQVTFQTSKNDETEDEDDEQQPLLSRRDKKKAQTSWLETINNEFSRISASLYLENTGSVARDHLANERTYLAWVRTSLSTISVGVGITQLFRLDRAVEHDPNLQTWGRPVGLIFIGMSMLFLCFAFIRYFHSQTTMTKGYFPASRGIILSTSAVTFFSMVLLLIAVLFKR</sequence>
<keyword evidence="5 7" id="KW-0472">Membrane</keyword>
<feature type="transmembrane region" description="Helical" evidence="7">
    <location>
        <begin position="211"/>
        <end position="228"/>
    </location>
</feature>
<dbReference type="GO" id="GO:0005886">
    <property type="term" value="C:plasma membrane"/>
    <property type="evidence" value="ECO:0007669"/>
    <property type="project" value="UniProtKB-SubCell"/>
</dbReference>
<dbReference type="PANTHER" id="PTHR34187">
    <property type="entry name" value="FGR18P"/>
    <property type="match status" value="1"/>
</dbReference>
<reference evidence="9" key="2">
    <citation type="submission" date="2023-02" db="EMBL/GenBank/DDBJ databases">
        <authorList>
            <consortium name="DOE Joint Genome Institute"/>
            <person name="Mondo S.J."/>
            <person name="Chang Y."/>
            <person name="Wang Y."/>
            <person name="Ahrendt S."/>
            <person name="Andreopoulos W."/>
            <person name="Barry K."/>
            <person name="Beard J."/>
            <person name="Benny G.L."/>
            <person name="Blankenship S."/>
            <person name="Bonito G."/>
            <person name="Cuomo C."/>
            <person name="Desiro A."/>
            <person name="Gervers K.A."/>
            <person name="Hundley H."/>
            <person name="Kuo A."/>
            <person name="LaButti K."/>
            <person name="Lang B.F."/>
            <person name="Lipzen A."/>
            <person name="O'Donnell K."/>
            <person name="Pangilinan J."/>
            <person name="Reynolds N."/>
            <person name="Sandor L."/>
            <person name="Smith M.W."/>
            <person name="Tsang A."/>
            <person name="Grigoriev I.V."/>
            <person name="Stajich J.E."/>
            <person name="Spatafora J.W."/>
        </authorList>
    </citation>
    <scope>NUCLEOTIDE SEQUENCE</scope>
    <source>
        <strain evidence="9">RSA 2281</strain>
    </source>
</reference>
<keyword evidence="4 7" id="KW-1133">Transmembrane helix</keyword>
<keyword evidence="10" id="KW-1185">Reference proteome</keyword>
<evidence type="ECO:0000256" key="4">
    <source>
        <dbReference type="ARBA" id="ARBA00022989"/>
    </source>
</evidence>
<evidence type="ECO:0000313" key="9">
    <source>
        <dbReference type="EMBL" id="KAI9257393.1"/>
    </source>
</evidence>
<organism evidence="9 10">
    <name type="scientific">Phascolomyces articulosus</name>
    <dbReference type="NCBI Taxonomy" id="60185"/>
    <lineage>
        <taxon>Eukaryota</taxon>
        <taxon>Fungi</taxon>
        <taxon>Fungi incertae sedis</taxon>
        <taxon>Mucoromycota</taxon>
        <taxon>Mucoromycotina</taxon>
        <taxon>Mucoromycetes</taxon>
        <taxon>Mucorales</taxon>
        <taxon>Lichtheimiaceae</taxon>
        <taxon>Phascolomyces</taxon>
    </lineage>
</organism>
<name>A0AAD5JWB0_9FUNG</name>
<dbReference type="PANTHER" id="PTHR34187:SF2">
    <property type="entry name" value="DUF202 DOMAIN-CONTAINING PROTEIN"/>
    <property type="match status" value="1"/>
</dbReference>
<feature type="compositionally biased region" description="Polar residues" evidence="6">
    <location>
        <begin position="68"/>
        <end position="85"/>
    </location>
</feature>
<comment type="subcellular location">
    <subcellularLocation>
        <location evidence="1">Cell membrane</location>
        <topology evidence="1">Multi-pass membrane protein</topology>
    </subcellularLocation>
</comment>
<dbReference type="InterPro" id="IPR052053">
    <property type="entry name" value="IM_YidH-like"/>
</dbReference>
<comment type="caution">
    <text evidence="9">The sequence shown here is derived from an EMBL/GenBank/DDBJ whole genome shotgun (WGS) entry which is preliminary data.</text>
</comment>
<feature type="region of interest" description="Disordered" evidence="6">
    <location>
        <begin position="106"/>
        <end position="131"/>
    </location>
</feature>
<dbReference type="AlphaFoldDB" id="A0AAD5JWB0"/>
<reference evidence="9" key="1">
    <citation type="journal article" date="2022" name="IScience">
        <title>Evolution of zygomycete secretomes and the origins of terrestrial fungal ecologies.</title>
        <authorList>
            <person name="Chang Y."/>
            <person name="Wang Y."/>
            <person name="Mondo S."/>
            <person name="Ahrendt S."/>
            <person name="Andreopoulos W."/>
            <person name="Barry K."/>
            <person name="Beard J."/>
            <person name="Benny G.L."/>
            <person name="Blankenship S."/>
            <person name="Bonito G."/>
            <person name="Cuomo C."/>
            <person name="Desiro A."/>
            <person name="Gervers K.A."/>
            <person name="Hundley H."/>
            <person name="Kuo A."/>
            <person name="LaButti K."/>
            <person name="Lang B.F."/>
            <person name="Lipzen A."/>
            <person name="O'Donnell K."/>
            <person name="Pangilinan J."/>
            <person name="Reynolds N."/>
            <person name="Sandor L."/>
            <person name="Smith M.E."/>
            <person name="Tsang A."/>
            <person name="Grigoriev I.V."/>
            <person name="Stajich J.E."/>
            <person name="Spatafora J.W."/>
        </authorList>
    </citation>
    <scope>NUCLEOTIDE SEQUENCE</scope>
    <source>
        <strain evidence="9">RSA 2281</strain>
    </source>
</reference>
<dbReference type="Pfam" id="PF02656">
    <property type="entry name" value="DUF202"/>
    <property type="match status" value="1"/>
</dbReference>
<evidence type="ECO:0000256" key="7">
    <source>
        <dbReference type="SAM" id="Phobius"/>
    </source>
</evidence>
<feature type="region of interest" description="Disordered" evidence="6">
    <location>
        <begin position="58"/>
        <end position="90"/>
    </location>
</feature>
<evidence type="ECO:0000256" key="2">
    <source>
        <dbReference type="ARBA" id="ARBA00022475"/>
    </source>
</evidence>
<dbReference type="InterPro" id="IPR003807">
    <property type="entry name" value="DUF202"/>
</dbReference>
<evidence type="ECO:0000256" key="1">
    <source>
        <dbReference type="ARBA" id="ARBA00004651"/>
    </source>
</evidence>
<keyword evidence="2" id="KW-1003">Cell membrane</keyword>
<evidence type="ECO:0000256" key="3">
    <source>
        <dbReference type="ARBA" id="ARBA00022692"/>
    </source>
</evidence>
<proteinExistence type="predicted"/>
<evidence type="ECO:0000256" key="6">
    <source>
        <dbReference type="SAM" id="MobiDB-lite"/>
    </source>
</evidence>
<keyword evidence="3 7" id="KW-0812">Transmembrane</keyword>
<evidence type="ECO:0000259" key="8">
    <source>
        <dbReference type="Pfam" id="PF02656"/>
    </source>
</evidence>
<dbReference type="Proteomes" id="UP001209540">
    <property type="component" value="Unassembled WGS sequence"/>
</dbReference>
<dbReference type="EMBL" id="JAIXMP010000020">
    <property type="protein sequence ID" value="KAI9257393.1"/>
    <property type="molecule type" value="Genomic_DNA"/>
</dbReference>
<evidence type="ECO:0000313" key="10">
    <source>
        <dbReference type="Proteomes" id="UP001209540"/>
    </source>
</evidence>
<accession>A0AAD5JWB0</accession>